<keyword evidence="7 8" id="KW-0472">Membrane</keyword>
<evidence type="ECO:0000256" key="5">
    <source>
        <dbReference type="ARBA" id="ARBA00022692"/>
    </source>
</evidence>
<sequence>MSPKPAPDQQLPEALLDVLIRAGLIAILAISCYLVFSPFLDLMLWSLILAVMLYPLQRRIADRLGHHEGQTASLIVVAGLMILMVPTYLLGTSLVDSAQQVMETVRDGSLNIPPPSESVANWPVIGQPVHDLWQQAASDLSGSIEKYRPQIRELLLGLLTRIAGIGAGFLLFIGALIIAGIMMAFGELGHRSAHRIAARIVGPERGETLVELCTATIRTVAQGVLGIAFIQMLLIGVGFVVMGIPGAGLLALAVLLLGIIQVPATLVTIPVIAYVFSSEGPSMTTIVFAIYSILAGLVDNVLKPLLLGRGVDVPMPVVLIGALGGMVTSGILGLFIGPIVLAVGYRLFWQWVDNQATVDESSAGEAAKQNRQ</sequence>
<keyword evidence="4" id="KW-1003">Cell membrane</keyword>
<dbReference type="RefSeq" id="WP_090625191.1">
    <property type="nucleotide sequence ID" value="NZ_FOFJ01000082.1"/>
</dbReference>
<evidence type="ECO:0000256" key="4">
    <source>
        <dbReference type="ARBA" id="ARBA00022475"/>
    </source>
</evidence>
<gene>
    <name evidence="9" type="ORF">SAMN04244573_04206</name>
</gene>
<dbReference type="PROSITE" id="PS51257">
    <property type="entry name" value="PROKAR_LIPOPROTEIN"/>
    <property type="match status" value="1"/>
</dbReference>
<dbReference type="PANTHER" id="PTHR21716:SF67">
    <property type="entry name" value="TRANSPORT PROTEIN YDIK-RELATED"/>
    <property type="match status" value="1"/>
</dbReference>
<protein>
    <submittedName>
        <fullName evidence="9">Predicted PurR-regulated permease PerM</fullName>
    </submittedName>
</protein>
<dbReference type="AlphaFoldDB" id="A0A1H9RLV5"/>
<feature type="transmembrane region" description="Helical" evidence="8">
    <location>
        <begin position="14"/>
        <end position="36"/>
    </location>
</feature>
<feature type="transmembrane region" description="Helical" evidence="8">
    <location>
        <begin position="162"/>
        <end position="185"/>
    </location>
</feature>
<keyword evidence="6 8" id="KW-1133">Transmembrane helix</keyword>
<dbReference type="EMBL" id="FOFJ01000082">
    <property type="protein sequence ID" value="SER73740.1"/>
    <property type="molecule type" value="Genomic_DNA"/>
</dbReference>
<dbReference type="Proteomes" id="UP000199267">
    <property type="component" value="Unassembled WGS sequence"/>
</dbReference>
<name>A0A1H9RLV5_9GAMM</name>
<evidence type="ECO:0000256" key="8">
    <source>
        <dbReference type="SAM" id="Phobius"/>
    </source>
</evidence>
<feature type="transmembrane region" description="Helical" evidence="8">
    <location>
        <begin position="322"/>
        <end position="345"/>
    </location>
</feature>
<organism evidence="9 10">
    <name type="scientific">Azotobacter beijerinckii</name>
    <dbReference type="NCBI Taxonomy" id="170623"/>
    <lineage>
        <taxon>Bacteria</taxon>
        <taxon>Pseudomonadati</taxon>
        <taxon>Pseudomonadota</taxon>
        <taxon>Gammaproteobacteria</taxon>
        <taxon>Pseudomonadales</taxon>
        <taxon>Pseudomonadaceae</taxon>
        <taxon>Azotobacter</taxon>
    </lineage>
</organism>
<proteinExistence type="inferred from homology"/>
<evidence type="ECO:0000256" key="7">
    <source>
        <dbReference type="ARBA" id="ARBA00023136"/>
    </source>
</evidence>
<dbReference type="InterPro" id="IPR002549">
    <property type="entry name" value="AI-2E-like"/>
</dbReference>
<keyword evidence="3" id="KW-0813">Transport</keyword>
<feature type="transmembrane region" description="Helical" evidence="8">
    <location>
        <begin position="72"/>
        <end position="91"/>
    </location>
</feature>
<evidence type="ECO:0000256" key="1">
    <source>
        <dbReference type="ARBA" id="ARBA00004651"/>
    </source>
</evidence>
<evidence type="ECO:0000313" key="9">
    <source>
        <dbReference type="EMBL" id="SER73740.1"/>
    </source>
</evidence>
<evidence type="ECO:0000313" key="10">
    <source>
        <dbReference type="Proteomes" id="UP000199267"/>
    </source>
</evidence>
<evidence type="ECO:0000256" key="6">
    <source>
        <dbReference type="ARBA" id="ARBA00022989"/>
    </source>
</evidence>
<feature type="transmembrane region" description="Helical" evidence="8">
    <location>
        <begin position="250"/>
        <end position="276"/>
    </location>
</feature>
<dbReference type="Pfam" id="PF01594">
    <property type="entry name" value="AI-2E_transport"/>
    <property type="match status" value="1"/>
</dbReference>
<dbReference type="GO" id="GO:0005886">
    <property type="term" value="C:plasma membrane"/>
    <property type="evidence" value="ECO:0007669"/>
    <property type="project" value="UniProtKB-SubCell"/>
</dbReference>
<accession>A0A1H9RLV5</accession>
<reference evidence="9 10" key="1">
    <citation type="submission" date="2016-10" db="EMBL/GenBank/DDBJ databases">
        <authorList>
            <person name="de Groot N.N."/>
        </authorList>
    </citation>
    <scope>NUCLEOTIDE SEQUENCE [LARGE SCALE GENOMIC DNA]</scope>
    <source>
        <strain evidence="9 10">DSM 378</strain>
    </source>
</reference>
<comment type="subcellular location">
    <subcellularLocation>
        <location evidence="1">Cell membrane</location>
        <topology evidence="1">Multi-pass membrane protein</topology>
    </subcellularLocation>
</comment>
<keyword evidence="5 8" id="KW-0812">Transmembrane</keyword>
<evidence type="ECO:0000256" key="2">
    <source>
        <dbReference type="ARBA" id="ARBA00009773"/>
    </source>
</evidence>
<comment type="similarity">
    <text evidence="2">Belongs to the autoinducer-2 exporter (AI-2E) (TC 2.A.86) family.</text>
</comment>
<feature type="transmembrane region" description="Helical" evidence="8">
    <location>
        <begin position="283"/>
        <end position="302"/>
    </location>
</feature>
<evidence type="ECO:0000256" key="3">
    <source>
        <dbReference type="ARBA" id="ARBA00022448"/>
    </source>
</evidence>
<dbReference type="PANTHER" id="PTHR21716">
    <property type="entry name" value="TRANSMEMBRANE PROTEIN"/>
    <property type="match status" value="1"/>
</dbReference>
<feature type="transmembrane region" description="Helical" evidence="8">
    <location>
        <begin position="224"/>
        <end position="244"/>
    </location>
</feature>